<keyword evidence="4 9" id="KW-0812">Transmembrane</keyword>
<feature type="transmembrane region" description="Helical" evidence="9">
    <location>
        <begin position="126"/>
        <end position="145"/>
    </location>
</feature>
<dbReference type="GO" id="GO:0005886">
    <property type="term" value="C:plasma membrane"/>
    <property type="evidence" value="ECO:0007669"/>
    <property type="project" value="UniProtKB-SubCell"/>
</dbReference>
<evidence type="ECO:0000256" key="2">
    <source>
        <dbReference type="ARBA" id="ARBA00022448"/>
    </source>
</evidence>
<protein>
    <recommendedName>
        <fullName evidence="9">Protein-export membrane protein SecF</fullName>
    </recommendedName>
</protein>
<dbReference type="AlphaFoldDB" id="A0A1V6N1L1"/>
<keyword evidence="2 9" id="KW-0813">Transport</keyword>
<evidence type="ECO:0000256" key="1">
    <source>
        <dbReference type="ARBA" id="ARBA00004651"/>
    </source>
</evidence>
<organism evidence="11 12">
    <name type="scientific">Methanobrevibacter arboriphilus JCM 13429 = DSM 1125</name>
    <dbReference type="NCBI Taxonomy" id="1300164"/>
    <lineage>
        <taxon>Archaea</taxon>
        <taxon>Methanobacteriati</taxon>
        <taxon>Methanobacteriota</taxon>
        <taxon>Methanomada group</taxon>
        <taxon>Methanobacteria</taxon>
        <taxon>Methanobacteriales</taxon>
        <taxon>Methanobacteriaceae</taxon>
        <taxon>Methanobrevibacter</taxon>
    </lineage>
</organism>
<evidence type="ECO:0000256" key="5">
    <source>
        <dbReference type="ARBA" id="ARBA00022927"/>
    </source>
</evidence>
<evidence type="ECO:0000256" key="6">
    <source>
        <dbReference type="ARBA" id="ARBA00022989"/>
    </source>
</evidence>
<feature type="transmembrane region" description="Helical" evidence="9">
    <location>
        <begin position="12"/>
        <end position="32"/>
    </location>
</feature>
<gene>
    <name evidence="9 11" type="primary">secF</name>
    <name evidence="11" type="ORF">MBBAR_14c00230</name>
</gene>
<dbReference type="Gene3D" id="1.20.1640.10">
    <property type="entry name" value="Multidrug efflux transporter AcrB transmembrane domain"/>
    <property type="match status" value="1"/>
</dbReference>
<comment type="caution">
    <text evidence="11">The sequence shown here is derived from an EMBL/GenBank/DDBJ whole genome shotgun (WGS) entry which is preliminary data.</text>
</comment>
<dbReference type="InterPro" id="IPR022813">
    <property type="entry name" value="SecD/SecF_arch_bac"/>
</dbReference>
<keyword evidence="3 9" id="KW-1003">Cell membrane</keyword>
<feature type="domain" description="Protein export membrane protein SecD/SecF C-terminal" evidence="10">
    <location>
        <begin position="103"/>
        <end position="280"/>
    </location>
</feature>
<evidence type="ECO:0000256" key="7">
    <source>
        <dbReference type="ARBA" id="ARBA00023010"/>
    </source>
</evidence>
<keyword evidence="5 9" id="KW-0653">Protein transport</keyword>
<reference evidence="11 12" key="1">
    <citation type="submission" date="2014-12" db="EMBL/GenBank/DDBJ databases">
        <title>Genome sequence of Methanobrevibacter arboriphilicus DH1, DSM1125.</title>
        <authorList>
            <person name="Poehlein A."/>
            <person name="Thauer R.K."/>
            <person name="Seedorf H."/>
            <person name="Daniel R."/>
        </authorList>
    </citation>
    <scope>NUCLEOTIDE SEQUENCE [LARGE SCALE GENOMIC DNA]</scope>
    <source>
        <strain evidence="11 12">DH1</strain>
    </source>
</reference>
<dbReference type="NCBIfam" id="NF006353">
    <property type="entry name" value="PRK08578.1-1"/>
    <property type="match status" value="1"/>
</dbReference>
<sequence>MLKKLMDSYKLLIIIPVIITIISLGLIAFNGIDEGIDLKGGSVAVLDMNQPTSSSSLESQLKDSLNNQGLGVEEVDVLSNIGTDITVQIGSEVNSTAFNQALNGTGTVVSYNAIGPILSEEAMTQVYWAMAFAFLFMSITVFIIFREPVPSIAVILAAASDIIISMGGMSLFNIPLSIASVGALLMLIGYSVDTDILLTTRLLKRKEGTLVERAREAMKTGMTMSITAIASMVVLYLVTIFLIPEATTLTNIAAVLMIGLIADILTTWFMNLGILRWYVEVKK</sequence>
<feature type="transmembrane region" description="Helical" evidence="9">
    <location>
        <begin position="255"/>
        <end position="279"/>
    </location>
</feature>
<comment type="subcellular location">
    <subcellularLocation>
        <location evidence="1 9">Cell membrane</location>
        <topology evidence="1 9">Multi-pass membrane protein</topology>
    </subcellularLocation>
</comment>
<dbReference type="PANTHER" id="PTHR30081">
    <property type="entry name" value="PROTEIN-EXPORT MEMBRANE PROTEIN SEC"/>
    <property type="match status" value="1"/>
</dbReference>
<keyword evidence="12" id="KW-1185">Reference proteome</keyword>
<evidence type="ECO:0000256" key="9">
    <source>
        <dbReference type="HAMAP-Rule" id="MF_01464"/>
    </source>
</evidence>
<accession>A0A1V6N1L1</accession>
<dbReference type="RefSeq" id="WP_080460636.1">
    <property type="nucleotide sequence ID" value="NZ_BBET01000239.1"/>
</dbReference>
<dbReference type="Pfam" id="PF02355">
    <property type="entry name" value="SecD_SecF_C"/>
    <property type="match status" value="1"/>
</dbReference>
<evidence type="ECO:0000313" key="11">
    <source>
        <dbReference type="EMBL" id="OQD58492.1"/>
    </source>
</evidence>
<dbReference type="SUPFAM" id="SSF82866">
    <property type="entry name" value="Multidrug efflux transporter AcrB transmembrane domain"/>
    <property type="match status" value="1"/>
</dbReference>
<keyword evidence="7 9" id="KW-0811">Translocation</keyword>
<dbReference type="GO" id="GO:0065002">
    <property type="term" value="P:intracellular protein transmembrane transport"/>
    <property type="evidence" value="ECO:0007669"/>
    <property type="project" value="UniProtKB-UniRule"/>
</dbReference>
<feature type="transmembrane region" description="Helical" evidence="9">
    <location>
        <begin position="152"/>
        <end position="172"/>
    </location>
</feature>
<dbReference type="EMBL" id="JXMW01000014">
    <property type="protein sequence ID" value="OQD58492.1"/>
    <property type="molecule type" value="Genomic_DNA"/>
</dbReference>
<dbReference type="GO" id="GO:0006605">
    <property type="term" value="P:protein targeting"/>
    <property type="evidence" value="ECO:0007669"/>
    <property type="project" value="UniProtKB-UniRule"/>
</dbReference>
<dbReference type="HAMAP" id="MF_01464_A">
    <property type="entry name" value="SecF_A"/>
    <property type="match status" value="1"/>
</dbReference>
<evidence type="ECO:0000256" key="8">
    <source>
        <dbReference type="ARBA" id="ARBA00023136"/>
    </source>
</evidence>
<dbReference type="Proteomes" id="UP000191661">
    <property type="component" value="Unassembled WGS sequence"/>
</dbReference>
<evidence type="ECO:0000313" key="12">
    <source>
        <dbReference type="Proteomes" id="UP000191661"/>
    </source>
</evidence>
<evidence type="ECO:0000256" key="4">
    <source>
        <dbReference type="ARBA" id="ARBA00022692"/>
    </source>
</evidence>
<feature type="transmembrane region" description="Helical" evidence="9">
    <location>
        <begin position="178"/>
        <end position="200"/>
    </location>
</feature>
<dbReference type="InterPro" id="IPR024921">
    <property type="entry name" value="SecF_arc"/>
</dbReference>
<evidence type="ECO:0000256" key="3">
    <source>
        <dbReference type="ARBA" id="ARBA00022475"/>
    </source>
</evidence>
<dbReference type="PANTHER" id="PTHR30081:SF8">
    <property type="entry name" value="PROTEIN TRANSLOCASE SUBUNIT SECF"/>
    <property type="match status" value="1"/>
</dbReference>
<comment type="similarity">
    <text evidence="9">Belongs to the SecD/SecF family. SecF subfamily.</text>
</comment>
<comment type="function">
    <text evidence="9">Involved in protein export.</text>
</comment>
<proteinExistence type="inferred from homology"/>
<name>A0A1V6N1L1_METAZ</name>
<dbReference type="InterPro" id="IPR048634">
    <property type="entry name" value="SecD_SecF_C"/>
</dbReference>
<keyword evidence="8 9" id="KW-0472">Membrane</keyword>
<feature type="transmembrane region" description="Helical" evidence="9">
    <location>
        <begin position="221"/>
        <end position="243"/>
    </location>
</feature>
<keyword evidence="6 9" id="KW-1133">Transmembrane helix</keyword>
<evidence type="ECO:0000259" key="10">
    <source>
        <dbReference type="Pfam" id="PF02355"/>
    </source>
</evidence>
<comment type="subunit">
    <text evidence="9">Part of the protein translocation apparatus. Forms a complex with SecD.</text>
</comment>
<dbReference type="OrthoDB" id="85411at2157"/>